<name>A0ABP1QF68_9HEXA</name>
<gene>
    <name evidence="2" type="ORF">ODALV1_LOCUS10712</name>
</gene>
<keyword evidence="1" id="KW-0812">Transmembrane</keyword>
<reference evidence="2 3" key="1">
    <citation type="submission" date="2024-08" db="EMBL/GenBank/DDBJ databases">
        <authorList>
            <person name="Cucini C."/>
            <person name="Frati F."/>
        </authorList>
    </citation>
    <scope>NUCLEOTIDE SEQUENCE [LARGE SCALE GENOMIC DNA]</scope>
</reference>
<proteinExistence type="predicted"/>
<accession>A0ABP1QF68</accession>
<feature type="transmembrane region" description="Helical" evidence="1">
    <location>
        <begin position="176"/>
        <end position="196"/>
    </location>
</feature>
<evidence type="ECO:0000256" key="1">
    <source>
        <dbReference type="SAM" id="Phobius"/>
    </source>
</evidence>
<protein>
    <submittedName>
        <fullName evidence="2">Uncharacterized protein</fullName>
    </submittedName>
</protein>
<keyword evidence="1" id="KW-1133">Transmembrane helix</keyword>
<feature type="transmembrane region" description="Helical" evidence="1">
    <location>
        <begin position="202"/>
        <end position="219"/>
    </location>
</feature>
<feature type="transmembrane region" description="Helical" evidence="1">
    <location>
        <begin position="35"/>
        <end position="53"/>
    </location>
</feature>
<dbReference type="EMBL" id="CAXLJM020000033">
    <property type="protein sequence ID" value="CAL8101029.1"/>
    <property type="molecule type" value="Genomic_DNA"/>
</dbReference>
<sequence length="249" mass="28413">MDDPYRRRISAQYMLKDHYQIVHLYNKSEVNFSSILFAYYASVFFNLICQFYYTALLSTQVTCSEAIFRERAAALSGKCYENATSKINVTKLVLQYGIRNTSKLVAFEDPCIRQGIIIRHSAITTIALFLVTLSSFIITTLDADRASHQADVGFYRVRKSGYMTCRTKKERNAMHSLVFSFTGPKPFCITAAGFFAIRKKTIVVVFSVAFVYFLIILSFKPGMNAGVERCFDLNSKGKRIYAVRYPKVI</sequence>
<keyword evidence="3" id="KW-1185">Reference proteome</keyword>
<comment type="caution">
    <text evidence="2">The sequence shown here is derived from an EMBL/GenBank/DDBJ whole genome shotgun (WGS) entry which is preliminary data.</text>
</comment>
<keyword evidence="1" id="KW-0472">Membrane</keyword>
<evidence type="ECO:0000313" key="2">
    <source>
        <dbReference type="EMBL" id="CAL8101029.1"/>
    </source>
</evidence>
<organism evidence="2 3">
    <name type="scientific">Orchesella dallaii</name>
    <dbReference type="NCBI Taxonomy" id="48710"/>
    <lineage>
        <taxon>Eukaryota</taxon>
        <taxon>Metazoa</taxon>
        <taxon>Ecdysozoa</taxon>
        <taxon>Arthropoda</taxon>
        <taxon>Hexapoda</taxon>
        <taxon>Collembola</taxon>
        <taxon>Entomobryomorpha</taxon>
        <taxon>Entomobryoidea</taxon>
        <taxon>Orchesellidae</taxon>
        <taxon>Orchesellinae</taxon>
        <taxon>Orchesella</taxon>
    </lineage>
</organism>
<dbReference type="Proteomes" id="UP001642540">
    <property type="component" value="Unassembled WGS sequence"/>
</dbReference>
<evidence type="ECO:0000313" key="3">
    <source>
        <dbReference type="Proteomes" id="UP001642540"/>
    </source>
</evidence>
<feature type="transmembrane region" description="Helical" evidence="1">
    <location>
        <begin position="117"/>
        <end position="138"/>
    </location>
</feature>